<dbReference type="CDD" id="cd00143">
    <property type="entry name" value="PP2Cc"/>
    <property type="match status" value="1"/>
</dbReference>
<dbReference type="InterPro" id="IPR015655">
    <property type="entry name" value="PP2C"/>
</dbReference>
<dbReference type="SMART" id="SM00331">
    <property type="entry name" value="PP2C_SIG"/>
    <property type="match status" value="1"/>
</dbReference>
<dbReference type="InterPro" id="IPR036457">
    <property type="entry name" value="PPM-type-like_dom_sf"/>
</dbReference>
<gene>
    <name evidence="2" type="ORF">H9841_10370</name>
</gene>
<proteinExistence type="predicted"/>
<dbReference type="AlphaFoldDB" id="A0A9D1YDC5"/>
<reference evidence="2" key="2">
    <citation type="submission" date="2021-04" db="EMBL/GenBank/DDBJ databases">
        <authorList>
            <person name="Gilroy R."/>
        </authorList>
    </citation>
    <scope>NUCLEOTIDE SEQUENCE</scope>
    <source>
        <strain evidence="2">ChiBcec16_6824</strain>
    </source>
</reference>
<feature type="domain" description="PPM-type phosphatase" evidence="1">
    <location>
        <begin position="4"/>
        <end position="242"/>
    </location>
</feature>
<accession>A0A9D1YDC5</accession>
<dbReference type="InterPro" id="IPR001932">
    <property type="entry name" value="PPM-type_phosphatase-like_dom"/>
</dbReference>
<organism evidence="2 3">
    <name type="scientific">Candidatus Flavonifractor merdigallinarum</name>
    <dbReference type="NCBI Taxonomy" id="2838589"/>
    <lineage>
        <taxon>Bacteria</taxon>
        <taxon>Bacillati</taxon>
        <taxon>Bacillota</taxon>
        <taxon>Clostridia</taxon>
        <taxon>Eubacteriales</taxon>
        <taxon>Oscillospiraceae</taxon>
        <taxon>Flavonifractor</taxon>
    </lineage>
</organism>
<dbReference type="EMBL" id="DXDX01000187">
    <property type="protein sequence ID" value="HIY22286.1"/>
    <property type="molecule type" value="Genomic_DNA"/>
</dbReference>
<dbReference type="GO" id="GO:0004722">
    <property type="term" value="F:protein serine/threonine phosphatase activity"/>
    <property type="evidence" value="ECO:0007669"/>
    <property type="project" value="InterPro"/>
</dbReference>
<evidence type="ECO:0000313" key="2">
    <source>
        <dbReference type="EMBL" id="HIY22286.1"/>
    </source>
</evidence>
<evidence type="ECO:0000313" key="3">
    <source>
        <dbReference type="Proteomes" id="UP000823868"/>
    </source>
</evidence>
<name>A0A9D1YDC5_9FIRM</name>
<comment type="caution">
    <text evidence="2">The sequence shown here is derived from an EMBL/GenBank/DDBJ whole genome shotgun (WGS) entry which is preliminary data.</text>
</comment>
<evidence type="ECO:0000259" key="1">
    <source>
        <dbReference type="PROSITE" id="PS51746"/>
    </source>
</evidence>
<protein>
    <submittedName>
        <fullName evidence="2">Stp1/IreP family PP2C-type Ser/Thr phosphatase</fullName>
    </submittedName>
</protein>
<dbReference type="NCBIfam" id="NF033484">
    <property type="entry name" value="Stp1_PP2C_phos"/>
    <property type="match status" value="1"/>
</dbReference>
<dbReference type="Pfam" id="PF13672">
    <property type="entry name" value="PP2C_2"/>
    <property type="match status" value="1"/>
</dbReference>
<dbReference type="Proteomes" id="UP000823868">
    <property type="component" value="Unassembled WGS sequence"/>
</dbReference>
<dbReference type="SMART" id="SM00332">
    <property type="entry name" value="PP2Cc"/>
    <property type="match status" value="1"/>
</dbReference>
<dbReference type="Gene3D" id="3.60.40.10">
    <property type="entry name" value="PPM-type phosphatase domain"/>
    <property type="match status" value="1"/>
</dbReference>
<dbReference type="SUPFAM" id="SSF81606">
    <property type="entry name" value="PP2C-like"/>
    <property type="match status" value="1"/>
</dbReference>
<reference evidence="2" key="1">
    <citation type="journal article" date="2021" name="PeerJ">
        <title>Extensive microbial diversity within the chicken gut microbiome revealed by metagenomics and culture.</title>
        <authorList>
            <person name="Gilroy R."/>
            <person name="Ravi A."/>
            <person name="Getino M."/>
            <person name="Pursley I."/>
            <person name="Horton D.L."/>
            <person name="Alikhan N.F."/>
            <person name="Baker D."/>
            <person name="Gharbi K."/>
            <person name="Hall N."/>
            <person name="Watson M."/>
            <person name="Adriaenssens E.M."/>
            <person name="Foster-Nyarko E."/>
            <person name="Jarju S."/>
            <person name="Secka A."/>
            <person name="Antonio M."/>
            <person name="Oren A."/>
            <person name="Chaudhuri R.R."/>
            <person name="La Ragione R."/>
            <person name="Hildebrand F."/>
            <person name="Pallen M.J."/>
        </authorList>
    </citation>
    <scope>NUCLEOTIDE SEQUENCE</scope>
    <source>
        <strain evidence="2">ChiBcec16_6824</strain>
    </source>
</reference>
<dbReference type="PANTHER" id="PTHR47992">
    <property type="entry name" value="PROTEIN PHOSPHATASE"/>
    <property type="match status" value="1"/>
</dbReference>
<sequence>MIKAWGITDKGAVRQQNQDSYYLDVRSERLVVALVCDGMGGAKAGNIASTLAVEQFVETVRHLPEGTPPAPEAVLAQASDAANEAVYHRATTDPDCWGMGTTMVAVMAAGETAYLLNVGDSRAYHISSEGIRKITRDHSLVEDMVRRGDITPEQARNHPQKNLITRALGTEQQLRPDFFRQSVLAGESLLLCSDGLSNVVTDQEMLYEVLHGGPAEECCRRLLDIALSRGAPDNVTCVLIHFE</sequence>
<dbReference type="PROSITE" id="PS51746">
    <property type="entry name" value="PPM_2"/>
    <property type="match status" value="1"/>
</dbReference>